<dbReference type="InterPro" id="IPR027417">
    <property type="entry name" value="P-loop_NTPase"/>
</dbReference>
<evidence type="ECO:0000313" key="1">
    <source>
        <dbReference type="EMBL" id="KAI5628582.1"/>
    </source>
</evidence>
<dbReference type="Gene3D" id="3.40.50.300">
    <property type="entry name" value="P-loop containing nucleotide triphosphate hydrolases"/>
    <property type="match status" value="1"/>
</dbReference>
<comment type="caution">
    <text evidence="1">The sequence shown here is derived from an EMBL/GenBank/DDBJ whole genome shotgun (WGS) entry which is preliminary data.</text>
</comment>
<sequence>MLNNLKTFKVCNTVEQLNFLFYGLVGAGKSSTINTIRSIFEGRLYVNCLAAAGSTTSQTLSFGSYRLEDEEGSFPFAFYDIMGAEADAKAGVNTQDIISALKGHIKEGYKFSSNGPVSESDLYYNRYPTLSDQMHCLVNVIAADKISIMDNTFLNKWKTIRETACSMGILQVVFMTTVDCACELTKENLQNIYKSKKVQEKITQCSNLTGIPMNLIFPVVNYNKETNMNTDINCLMLEALKNTVLWANDYVKTCSNNQNLHQDSNE</sequence>
<reference evidence="1" key="1">
    <citation type="submission" date="2018-07" db="EMBL/GenBank/DDBJ databases">
        <title>Comparative genomics of catfishes provides insights into carnivory and benthic adaptation.</title>
        <authorList>
            <person name="Zhang Y."/>
            <person name="Wang D."/>
            <person name="Peng Z."/>
            <person name="Zheng S."/>
            <person name="Shao F."/>
            <person name="Tao W."/>
        </authorList>
    </citation>
    <scope>NUCLEOTIDE SEQUENCE</scope>
    <source>
        <strain evidence="1">Chongqing</strain>
    </source>
</reference>
<dbReference type="EMBL" id="MU545793">
    <property type="protein sequence ID" value="KAI5628582.1"/>
    <property type="molecule type" value="Genomic_DNA"/>
</dbReference>
<keyword evidence="2" id="KW-1185">Reference proteome</keyword>
<dbReference type="Proteomes" id="UP001205998">
    <property type="component" value="Unassembled WGS sequence"/>
</dbReference>
<gene>
    <name evidence="1" type="ORF">C0J50_3072</name>
</gene>
<name>A0AAD5B713_SILAS</name>
<accession>A0AAD5B713</accession>
<proteinExistence type="predicted"/>
<dbReference type="GO" id="GO:0006955">
    <property type="term" value="P:immune response"/>
    <property type="evidence" value="ECO:0007669"/>
    <property type="project" value="TreeGrafter"/>
</dbReference>
<dbReference type="PANTHER" id="PTHR14241:SF1">
    <property type="entry name" value="INTERFERON-INDUCED PROTEIN 44-RELATED"/>
    <property type="match status" value="1"/>
</dbReference>
<organism evidence="1 2">
    <name type="scientific">Silurus asotus</name>
    <name type="common">Amur catfish</name>
    <name type="synonym">Parasilurus asotus</name>
    <dbReference type="NCBI Taxonomy" id="30991"/>
    <lineage>
        <taxon>Eukaryota</taxon>
        <taxon>Metazoa</taxon>
        <taxon>Chordata</taxon>
        <taxon>Craniata</taxon>
        <taxon>Vertebrata</taxon>
        <taxon>Euteleostomi</taxon>
        <taxon>Actinopterygii</taxon>
        <taxon>Neopterygii</taxon>
        <taxon>Teleostei</taxon>
        <taxon>Ostariophysi</taxon>
        <taxon>Siluriformes</taxon>
        <taxon>Siluridae</taxon>
        <taxon>Silurus</taxon>
    </lineage>
</organism>
<dbReference type="PANTHER" id="PTHR14241">
    <property type="entry name" value="INTERFERON-INDUCED PROTEIN 44"/>
    <property type="match status" value="1"/>
</dbReference>
<evidence type="ECO:0000313" key="2">
    <source>
        <dbReference type="Proteomes" id="UP001205998"/>
    </source>
</evidence>
<protein>
    <submittedName>
        <fullName evidence="1">Interferon-induced protein 44</fullName>
    </submittedName>
</protein>
<dbReference type="SUPFAM" id="SSF52540">
    <property type="entry name" value="P-loop containing nucleoside triphosphate hydrolases"/>
    <property type="match status" value="1"/>
</dbReference>
<dbReference type="AlphaFoldDB" id="A0AAD5B713"/>